<sequence length="393" mass="45681">MISSVASSSTNTVTTTNVKKHLKEHTRSYGTKVVDWLANEGNFEEDNVEKYDKKYDNKKHENIKESIENMNTKENIDIDIPIIRNKQSIIRNSSSSSSSFSSSKEIKFPKEELFKEGSDSIQSFEETLQTISTSSNSTSSTPYSAELVQTPTNISFSYSNINENEPLSPIKPLRAMTNSNTSKRSSNVYEILQEIKPDHPLRINTQFDFNTNNNHNNIRRSSLLHNSISHNPLSHHHRNSVLYVDKSSPTSARNSRRDSRNSINYTPPRRYSNTRRSSLTRSVYENKNEVNNYFNNYNINIIQEKNIDDNSNYNNNDVNNNNKFDGKMYAKYFFWFGFLFIPIWWLGSFYKPNGTEDYKWRKRCRIASVWVFVALVITLIIFLIVEQRQKTGM</sequence>
<name>A0A2Z6QB38_9GLOM</name>
<keyword evidence="2" id="KW-1133">Transmembrane helix</keyword>
<evidence type="ECO:0000313" key="5">
    <source>
        <dbReference type="Proteomes" id="UP000247702"/>
    </source>
</evidence>
<dbReference type="Proteomes" id="UP000615446">
    <property type="component" value="Unassembled WGS sequence"/>
</dbReference>
<proteinExistence type="predicted"/>
<dbReference type="STRING" id="94130.A0A2Z6QB38"/>
<reference evidence="3 5" key="1">
    <citation type="submission" date="2017-11" db="EMBL/GenBank/DDBJ databases">
        <title>The genome of Rhizophagus clarus HR1 reveals common genetic basis of auxotrophy among arbuscular mycorrhizal fungi.</title>
        <authorList>
            <person name="Kobayashi Y."/>
        </authorList>
    </citation>
    <scope>NUCLEOTIDE SEQUENCE [LARGE SCALE GENOMIC DNA]</scope>
    <source>
        <strain evidence="3 5">HR1</strain>
    </source>
</reference>
<evidence type="ECO:0000256" key="1">
    <source>
        <dbReference type="SAM" id="MobiDB-lite"/>
    </source>
</evidence>
<organism evidence="3 5">
    <name type="scientific">Rhizophagus clarus</name>
    <dbReference type="NCBI Taxonomy" id="94130"/>
    <lineage>
        <taxon>Eukaryota</taxon>
        <taxon>Fungi</taxon>
        <taxon>Fungi incertae sedis</taxon>
        <taxon>Mucoromycota</taxon>
        <taxon>Glomeromycotina</taxon>
        <taxon>Glomeromycetes</taxon>
        <taxon>Glomerales</taxon>
        <taxon>Glomeraceae</taxon>
        <taxon>Rhizophagus</taxon>
    </lineage>
</organism>
<protein>
    <submittedName>
        <fullName evidence="3">Uncharacterized protein</fullName>
    </submittedName>
</protein>
<accession>A0A2Z6QB38</accession>
<feature type="region of interest" description="Disordered" evidence="1">
    <location>
        <begin position="1"/>
        <end position="24"/>
    </location>
</feature>
<keyword evidence="2" id="KW-0812">Transmembrane</keyword>
<dbReference type="Proteomes" id="UP000247702">
    <property type="component" value="Unassembled WGS sequence"/>
</dbReference>
<dbReference type="AlphaFoldDB" id="A0A2Z6QB38"/>
<reference evidence="4" key="2">
    <citation type="submission" date="2019-10" db="EMBL/GenBank/DDBJ databases">
        <title>Conservation and host-specific expression of non-tandemly repeated heterogenous ribosome RNA gene in arbuscular mycorrhizal fungi.</title>
        <authorList>
            <person name="Maeda T."/>
            <person name="Kobayashi Y."/>
            <person name="Nakagawa T."/>
            <person name="Ezawa T."/>
            <person name="Yamaguchi K."/>
            <person name="Bino T."/>
            <person name="Nishimoto Y."/>
            <person name="Shigenobu S."/>
            <person name="Kawaguchi M."/>
        </authorList>
    </citation>
    <scope>NUCLEOTIDE SEQUENCE</scope>
    <source>
        <strain evidence="4">HR1</strain>
    </source>
</reference>
<feature type="transmembrane region" description="Helical" evidence="2">
    <location>
        <begin position="367"/>
        <end position="385"/>
    </location>
</feature>
<dbReference type="EMBL" id="BEXD01000430">
    <property type="protein sequence ID" value="GBB87387.1"/>
    <property type="molecule type" value="Genomic_DNA"/>
</dbReference>
<evidence type="ECO:0000256" key="2">
    <source>
        <dbReference type="SAM" id="Phobius"/>
    </source>
</evidence>
<evidence type="ECO:0000313" key="4">
    <source>
        <dbReference type="EMBL" id="GES88465.1"/>
    </source>
</evidence>
<evidence type="ECO:0000313" key="3">
    <source>
        <dbReference type="EMBL" id="GBB87387.1"/>
    </source>
</evidence>
<keyword evidence="5" id="KW-1185">Reference proteome</keyword>
<feature type="region of interest" description="Disordered" evidence="1">
    <location>
        <begin position="228"/>
        <end position="280"/>
    </location>
</feature>
<feature type="compositionally biased region" description="Low complexity" evidence="1">
    <location>
        <begin position="1"/>
        <end position="17"/>
    </location>
</feature>
<dbReference type="EMBL" id="BLAL01000178">
    <property type="protein sequence ID" value="GES88465.1"/>
    <property type="molecule type" value="Genomic_DNA"/>
</dbReference>
<dbReference type="OrthoDB" id="2438927at2759"/>
<keyword evidence="2" id="KW-0472">Membrane</keyword>
<gene>
    <name evidence="4" type="ORF">RCL2_001541600</name>
    <name evidence="3" type="ORF">RclHR1_13850005</name>
</gene>
<feature type="transmembrane region" description="Helical" evidence="2">
    <location>
        <begin position="329"/>
        <end position="347"/>
    </location>
</feature>
<comment type="caution">
    <text evidence="3">The sequence shown here is derived from an EMBL/GenBank/DDBJ whole genome shotgun (WGS) entry which is preliminary data.</text>
</comment>